<dbReference type="Pfam" id="PF00651">
    <property type="entry name" value="BTB"/>
    <property type="match status" value="1"/>
</dbReference>
<organism evidence="3 4">
    <name type="scientific">Mycena albidolilacea</name>
    <dbReference type="NCBI Taxonomy" id="1033008"/>
    <lineage>
        <taxon>Eukaryota</taxon>
        <taxon>Fungi</taxon>
        <taxon>Dikarya</taxon>
        <taxon>Basidiomycota</taxon>
        <taxon>Agaricomycotina</taxon>
        <taxon>Agaricomycetes</taxon>
        <taxon>Agaricomycetidae</taxon>
        <taxon>Agaricales</taxon>
        <taxon>Marasmiineae</taxon>
        <taxon>Mycenaceae</taxon>
        <taxon>Mycena</taxon>
    </lineage>
</organism>
<dbReference type="Gene3D" id="3.30.710.10">
    <property type="entry name" value="Potassium Channel Kv1.1, Chain A"/>
    <property type="match status" value="1"/>
</dbReference>
<comment type="caution">
    <text evidence="3">The sequence shown here is derived from an EMBL/GenBank/DDBJ whole genome shotgun (WGS) entry which is preliminary data.</text>
</comment>
<proteinExistence type="predicted"/>
<sequence>MSTTLSSPTRQRIAPHPNSMSNANATKDAVSARSEIWMPYGDIILQAESTQFRVNRDVLARHSSIFRDLFSVPQPPNEATVESCHVVELSDAAEDWAWVLEVLYDPFGQQARLKFNVLAAMLRLGRKYEISQAHDDAVSRIRYEFPSDFKAFNALDADMARIEYRRGIYCDLLNLAYECGIYSSIPLLAFCCLREDNLETIFTGVRRDDKSYTTLSDDLKLRMALAFGRMALFQHQSLFWLRDETVIPHPSCQSPTRCTQQKNAMVRIVDQDHEGQFNLGYTIDQWDDRWTGILCAVCEDAATIIYDQERAKGWEALPSFFGLPEWKDLKDLD</sequence>
<protein>
    <recommendedName>
        <fullName evidence="2">BTB domain-containing protein</fullName>
    </recommendedName>
</protein>
<accession>A0AAD7AIM8</accession>
<dbReference type="CDD" id="cd18186">
    <property type="entry name" value="BTB_POZ_ZBTB_KLHL-like"/>
    <property type="match status" value="1"/>
</dbReference>
<dbReference type="InterPro" id="IPR011333">
    <property type="entry name" value="SKP1/BTB/POZ_sf"/>
</dbReference>
<dbReference type="EMBL" id="JARIHO010000006">
    <property type="protein sequence ID" value="KAJ7359696.1"/>
    <property type="molecule type" value="Genomic_DNA"/>
</dbReference>
<feature type="region of interest" description="Disordered" evidence="1">
    <location>
        <begin position="1"/>
        <end position="25"/>
    </location>
</feature>
<evidence type="ECO:0000313" key="4">
    <source>
        <dbReference type="Proteomes" id="UP001218218"/>
    </source>
</evidence>
<gene>
    <name evidence="3" type="ORF">DFH08DRAFT_415234</name>
</gene>
<evidence type="ECO:0000256" key="1">
    <source>
        <dbReference type="SAM" id="MobiDB-lite"/>
    </source>
</evidence>
<dbReference type="SMART" id="SM00225">
    <property type="entry name" value="BTB"/>
    <property type="match status" value="1"/>
</dbReference>
<evidence type="ECO:0000259" key="2">
    <source>
        <dbReference type="PROSITE" id="PS50097"/>
    </source>
</evidence>
<dbReference type="SUPFAM" id="SSF54695">
    <property type="entry name" value="POZ domain"/>
    <property type="match status" value="1"/>
</dbReference>
<feature type="compositionally biased region" description="Polar residues" evidence="1">
    <location>
        <begin position="1"/>
        <end position="10"/>
    </location>
</feature>
<evidence type="ECO:0000313" key="3">
    <source>
        <dbReference type="EMBL" id="KAJ7359696.1"/>
    </source>
</evidence>
<dbReference type="AlphaFoldDB" id="A0AAD7AIM8"/>
<dbReference type="InterPro" id="IPR000210">
    <property type="entry name" value="BTB/POZ_dom"/>
</dbReference>
<feature type="domain" description="BTB" evidence="2">
    <location>
        <begin position="41"/>
        <end position="105"/>
    </location>
</feature>
<reference evidence="3" key="1">
    <citation type="submission" date="2023-03" db="EMBL/GenBank/DDBJ databases">
        <title>Massive genome expansion in bonnet fungi (Mycena s.s.) driven by repeated elements and novel gene families across ecological guilds.</title>
        <authorList>
            <consortium name="Lawrence Berkeley National Laboratory"/>
            <person name="Harder C.B."/>
            <person name="Miyauchi S."/>
            <person name="Viragh M."/>
            <person name="Kuo A."/>
            <person name="Thoen E."/>
            <person name="Andreopoulos B."/>
            <person name="Lu D."/>
            <person name="Skrede I."/>
            <person name="Drula E."/>
            <person name="Henrissat B."/>
            <person name="Morin E."/>
            <person name="Kohler A."/>
            <person name="Barry K."/>
            <person name="LaButti K."/>
            <person name="Morin E."/>
            <person name="Salamov A."/>
            <person name="Lipzen A."/>
            <person name="Mereny Z."/>
            <person name="Hegedus B."/>
            <person name="Baldrian P."/>
            <person name="Stursova M."/>
            <person name="Weitz H."/>
            <person name="Taylor A."/>
            <person name="Grigoriev I.V."/>
            <person name="Nagy L.G."/>
            <person name="Martin F."/>
            <person name="Kauserud H."/>
        </authorList>
    </citation>
    <scope>NUCLEOTIDE SEQUENCE</scope>
    <source>
        <strain evidence="3">CBHHK002</strain>
    </source>
</reference>
<keyword evidence="4" id="KW-1185">Reference proteome</keyword>
<dbReference type="PROSITE" id="PS50097">
    <property type="entry name" value="BTB"/>
    <property type="match status" value="1"/>
</dbReference>
<dbReference type="Proteomes" id="UP001218218">
    <property type="component" value="Unassembled WGS sequence"/>
</dbReference>
<name>A0AAD7AIM8_9AGAR</name>